<keyword evidence="3" id="KW-0812">Transmembrane</keyword>
<dbReference type="EMBL" id="GBHO01037491">
    <property type="protein sequence ID" value="JAG06113.1"/>
    <property type="molecule type" value="Transcribed_RNA"/>
</dbReference>
<proteinExistence type="predicted"/>
<dbReference type="Gene3D" id="1.20.1250.20">
    <property type="entry name" value="MFS general substrate transporter like domains"/>
    <property type="match status" value="1"/>
</dbReference>
<dbReference type="AlphaFoldDB" id="A0A0A9WI09"/>
<organism evidence="5">
    <name type="scientific">Lygus hesperus</name>
    <name type="common">Western plant bug</name>
    <dbReference type="NCBI Taxonomy" id="30085"/>
    <lineage>
        <taxon>Eukaryota</taxon>
        <taxon>Metazoa</taxon>
        <taxon>Ecdysozoa</taxon>
        <taxon>Arthropoda</taxon>
        <taxon>Hexapoda</taxon>
        <taxon>Insecta</taxon>
        <taxon>Pterygota</taxon>
        <taxon>Neoptera</taxon>
        <taxon>Paraneoptera</taxon>
        <taxon>Hemiptera</taxon>
        <taxon>Heteroptera</taxon>
        <taxon>Panheteroptera</taxon>
        <taxon>Cimicomorpha</taxon>
        <taxon>Miridae</taxon>
        <taxon>Mirini</taxon>
        <taxon>Lygus</taxon>
    </lineage>
</organism>
<feature type="transmembrane region" description="Helical" evidence="3">
    <location>
        <begin position="158"/>
        <end position="181"/>
    </location>
</feature>
<evidence type="ECO:0000256" key="1">
    <source>
        <dbReference type="ARBA" id="ARBA00004141"/>
    </source>
</evidence>
<protein>
    <submittedName>
        <fullName evidence="6">Protein spinster 1</fullName>
    </submittedName>
</protein>
<reference evidence="5" key="2">
    <citation type="submission" date="2014-07" db="EMBL/GenBank/DDBJ databases">
        <authorList>
            <person name="Hull J."/>
        </authorList>
    </citation>
    <scope>NUCLEOTIDE SEQUENCE</scope>
</reference>
<dbReference type="GO" id="GO:0022857">
    <property type="term" value="F:transmembrane transporter activity"/>
    <property type="evidence" value="ECO:0007669"/>
    <property type="project" value="InterPro"/>
</dbReference>
<evidence type="ECO:0000256" key="3">
    <source>
        <dbReference type="SAM" id="Phobius"/>
    </source>
</evidence>
<feature type="transmembrane region" description="Helical" evidence="3">
    <location>
        <begin position="108"/>
        <end position="127"/>
    </location>
</feature>
<feature type="domain" description="Major facilitator superfamily (MFS) profile" evidence="4">
    <location>
        <begin position="114"/>
        <end position="193"/>
    </location>
</feature>
<dbReference type="SUPFAM" id="SSF103473">
    <property type="entry name" value="MFS general substrate transporter"/>
    <property type="match status" value="1"/>
</dbReference>
<reference evidence="5" key="1">
    <citation type="journal article" date="2014" name="PLoS ONE">
        <title>Transcriptome-Based Identification of ABC Transporters in the Western Tarnished Plant Bug Lygus hesperus.</title>
        <authorList>
            <person name="Hull J.J."/>
            <person name="Chaney K."/>
            <person name="Geib S.M."/>
            <person name="Fabrick J.A."/>
            <person name="Brent C.S."/>
            <person name="Walsh D."/>
            <person name="Lavine L.C."/>
        </authorList>
    </citation>
    <scope>NUCLEOTIDE SEQUENCE</scope>
</reference>
<comment type="subcellular location">
    <subcellularLocation>
        <location evidence="1">Membrane</location>
        <topology evidence="1">Multi-pass membrane protein</topology>
    </subcellularLocation>
</comment>
<evidence type="ECO:0000313" key="5">
    <source>
        <dbReference type="EMBL" id="JAG06113.1"/>
    </source>
</evidence>
<accession>A0A0A9WI09</accession>
<dbReference type="InterPro" id="IPR036259">
    <property type="entry name" value="MFS_trans_sf"/>
</dbReference>
<dbReference type="InterPro" id="IPR020846">
    <property type="entry name" value="MFS_dom"/>
</dbReference>
<reference evidence="6" key="3">
    <citation type="journal article" date="2016" name="Gigascience">
        <title>De novo construction of an expanded transcriptome assembly for the western tarnished plant bug, Lygus hesperus.</title>
        <authorList>
            <person name="Tassone E.E."/>
            <person name="Geib S.M."/>
            <person name="Hall B."/>
            <person name="Fabrick J.A."/>
            <person name="Brent C.S."/>
            <person name="Hull J.J."/>
        </authorList>
    </citation>
    <scope>NUCLEOTIDE SEQUENCE</scope>
</reference>
<evidence type="ECO:0000313" key="6">
    <source>
        <dbReference type="EMBL" id="JAQ08127.1"/>
    </source>
</evidence>
<sequence length="193" mass="21203">MSKNPIARSTSHKLDGDNSSVDRLSSVICSEHEELLHQQHHSNQYYSRVSSPPEGELTAANSNVALHNGLCHTGSGTCMGQQKGQRGNHDKDEESGVFHIPLGFCARIYTRVFVLIIMSTLNFIIYFDRGCISGSLTAIQDDNKISPDGKLSDSRGGMIASVFMFGYMFTCPFFSSLDGIVRSKYIILVGMTV</sequence>
<evidence type="ECO:0000256" key="2">
    <source>
        <dbReference type="SAM" id="MobiDB-lite"/>
    </source>
</evidence>
<gene>
    <name evidence="6" type="primary">spns1_2</name>
    <name evidence="5" type="ORF">CM83_14219</name>
    <name evidence="6" type="ORF">g.11018</name>
</gene>
<dbReference type="EMBL" id="GDHC01010502">
    <property type="protein sequence ID" value="JAQ08127.1"/>
    <property type="molecule type" value="Transcribed_RNA"/>
</dbReference>
<keyword evidence="3" id="KW-1133">Transmembrane helix</keyword>
<evidence type="ECO:0000259" key="4">
    <source>
        <dbReference type="PROSITE" id="PS50850"/>
    </source>
</evidence>
<feature type="region of interest" description="Disordered" evidence="2">
    <location>
        <begin position="1"/>
        <end position="20"/>
    </location>
</feature>
<keyword evidence="3" id="KW-0472">Membrane</keyword>
<name>A0A0A9WI09_LYGHE</name>
<dbReference type="PROSITE" id="PS50850">
    <property type="entry name" value="MFS"/>
    <property type="match status" value="1"/>
</dbReference>
<dbReference type="GO" id="GO:0016020">
    <property type="term" value="C:membrane"/>
    <property type="evidence" value="ECO:0007669"/>
    <property type="project" value="UniProtKB-SubCell"/>
</dbReference>